<dbReference type="AlphaFoldDB" id="A0A5M8Q4Q9"/>
<feature type="compositionally biased region" description="Polar residues" evidence="1">
    <location>
        <begin position="1"/>
        <end position="10"/>
    </location>
</feature>
<dbReference type="EMBL" id="VXIT01000001">
    <property type="protein sequence ID" value="KAA6416195.1"/>
    <property type="molecule type" value="Genomic_DNA"/>
</dbReference>
<gene>
    <name evidence="2" type="ORF">FRX48_00915</name>
</gene>
<sequence length="66" mass="7205">MTSRSPSSPSEGEIVESDSEKRTTPFCVSIAFAGAISKTSQVTQSITFPISRASWYEAHTFRFACP</sequence>
<protein>
    <submittedName>
        <fullName evidence="2">Uncharacterized protein</fullName>
    </submittedName>
</protein>
<dbReference type="Proteomes" id="UP000324767">
    <property type="component" value="Unassembled WGS sequence"/>
</dbReference>
<evidence type="ECO:0000256" key="1">
    <source>
        <dbReference type="SAM" id="MobiDB-lite"/>
    </source>
</evidence>
<feature type="region of interest" description="Disordered" evidence="1">
    <location>
        <begin position="1"/>
        <end position="21"/>
    </location>
</feature>
<name>A0A5M8Q4Q9_9LECA</name>
<comment type="caution">
    <text evidence="2">The sequence shown here is derived from an EMBL/GenBank/DDBJ whole genome shotgun (WGS) entry which is preliminary data.</text>
</comment>
<evidence type="ECO:0000313" key="3">
    <source>
        <dbReference type="Proteomes" id="UP000324767"/>
    </source>
</evidence>
<proteinExistence type="predicted"/>
<reference evidence="2 3" key="1">
    <citation type="submission" date="2019-09" db="EMBL/GenBank/DDBJ databases">
        <title>The hologenome of the rock-dwelling lichen Lasallia pustulata.</title>
        <authorList>
            <person name="Greshake Tzovaras B."/>
            <person name="Segers F."/>
            <person name="Bicker A."/>
            <person name="Dal Grande F."/>
            <person name="Otte J."/>
            <person name="Hankeln T."/>
            <person name="Schmitt I."/>
            <person name="Ebersberger I."/>
        </authorList>
    </citation>
    <scope>NUCLEOTIDE SEQUENCE [LARGE SCALE GENOMIC DNA]</scope>
    <source>
        <strain evidence="2">A1-1</strain>
    </source>
</reference>
<evidence type="ECO:0000313" key="2">
    <source>
        <dbReference type="EMBL" id="KAA6416195.1"/>
    </source>
</evidence>
<accession>A0A5M8Q4Q9</accession>
<organism evidence="2 3">
    <name type="scientific">Lasallia pustulata</name>
    <dbReference type="NCBI Taxonomy" id="136370"/>
    <lineage>
        <taxon>Eukaryota</taxon>
        <taxon>Fungi</taxon>
        <taxon>Dikarya</taxon>
        <taxon>Ascomycota</taxon>
        <taxon>Pezizomycotina</taxon>
        <taxon>Lecanoromycetes</taxon>
        <taxon>OSLEUM clade</taxon>
        <taxon>Umbilicariomycetidae</taxon>
        <taxon>Umbilicariales</taxon>
        <taxon>Umbilicariaceae</taxon>
        <taxon>Lasallia</taxon>
    </lineage>
</organism>